<feature type="transmembrane region" description="Helical" evidence="6">
    <location>
        <begin position="179"/>
        <end position="202"/>
    </location>
</feature>
<feature type="transmembrane region" description="Helical" evidence="6">
    <location>
        <begin position="70"/>
        <end position="93"/>
    </location>
</feature>
<evidence type="ECO:0000256" key="5">
    <source>
        <dbReference type="ARBA" id="ARBA00023136"/>
    </source>
</evidence>
<dbReference type="GO" id="GO:0022857">
    <property type="term" value="F:transmembrane transporter activity"/>
    <property type="evidence" value="ECO:0007669"/>
    <property type="project" value="InterPro"/>
</dbReference>
<feature type="transmembrane region" description="Helical" evidence="6">
    <location>
        <begin position="35"/>
        <end position="58"/>
    </location>
</feature>
<evidence type="ECO:0000313" key="8">
    <source>
        <dbReference type="EMBL" id="KAF3431309.1"/>
    </source>
</evidence>
<dbReference type="Pfam" id="PF00892">
    <property type="entry name" value="EamA"/>
    <property type="match status" value="1"/>
</dbReference>
<keyword evidence="9" id="KW-1185">Reference proteome</keyword>
<keyword evidence="4 6" id="KW-1133">Transmembrane helix</keyword>
<dbReference type="AlphaFoldDB" id="A0A8K0DNA8"/>
<feature type="transmembrane region" description="Helical" evidence="6">
    <location>
        <begin position="251"/>
        <end position="272"/>
    </location>
</feature>
<dbReference type="Proteomes" id="UP000796880">
    <property type="component" value="Unassembled WGS sequence"/>
</dbReference>
<feature type="transmembrane region" description="Helical" evidence="6">
    <location>
        <begin position="214"/>
        <end position="235"/>
    </location>
</feature>
<comment type="caution">
    <text evidence="8">The sequence shown here is derived from an EMBL/GenBank/DDBJ whole genome shotgun (WGS) entry which is preliminary data.</text>
</comment>
<reference evidence="8" key="1">
    <citation type="submission" date="2020-03" db="EMBL/GenBank/DDBJ databases">
        <title>A high-quality chromosome-level genome assembly of a woody plant with both climbing and erect habits, Rhamnella rubrinervis.</title>
        <authorList>
            <person name="Lu Z."/>
            <person name="Yang Y."/>
            <person name="Zhu X."/>
            <person name="Sun Y."/>
        </authorList>
    </citation>
    <scope>NUCLEOTIDE SEQUENCE</scope>
    <source>
        <strain evidence="8">BYM</strain>
        <tissue evidence="8">Leaf</tissue>
    </source>
</reference>
<keyword evidence="3 6" id="KW-0812">Transmembrane</keyword>
<feature type="transmembrane region" description="Helical" evidence="6">
    <location>
        <begin position="279"/>
        <end position="299"/>
    </location>
</feature>
<evidence type="ECO:0000256" key="1">
    <source>
        <dbReference type="ARBA" id="ARBA00004141"/>
    </source>
</evidence>
<comment type="subcellular location">
    <subcellularLocation>
        <location evidence="1">Membrane</location>
        <topology evidence="1">Multi-pass membrane protein</topology>
    </subcellularLocation>
</comment>
<name>A0A8K0DNA8_9ROSA</name>
<protein>
    <recommendedName>
        <fullName evidence="7">EamA domain-containing protein</fullName>
    </recommendedName>
</protein>
<feature type="transmembrane region" description="Helical" evidence="6">
    <location>
        <begin position="99"/>
        <end position="118"/>
    </location>
</feature>
<feature type="transmembrane region" description="Helical" evidence="6">
    <location>
        <begin position="139"/>
        <end position="159"/>
    </location>
</feature>
<comment type="similarity">
    <text evidence="2">Belongs to the drug/metabolite transporter (DMT) superfamily. Plant drug/metabolite exporter (P-DME) (TC 2.A.7.4) family.</text>
</comment>
<dbReference type="EMBL" id="VOIH02000012">
    <property type="protein sequence ID" value="KAF3431309.1"/>
    <property type="molecule type" value="Genomic_DNA"/>
</dbReference>
<accession>A0A8K0DNA8</accession>
<dbReference type="InterPro" id="IPR030184">
    <property type="entry name" value="WAT1-related"/>
</dbReference>
<feature type="domain" description="EamA" evidence="7">
    <location>
        <begin position="184"/>
        <end position="323"/>
    </location>
</feature>
<feature type="transmembrane region" description="Helical" evidence="6">
    <location>
        <begin position="356"/>
        <end position="378"/>
    </location>
</feature>
<evidence type="ECO:0000256" key="3">
    <source>
        <dbReference type="ARBA" id="ARBA00022692"/>
    </source>
</evidence>
<dbReference type="SUPFAM" id="SSF103481">
    <property type="entry name" value="Multidrug resistance efflux transporter EmrE"/>
    <property type="match status" value="1"/>
</dbReference>
<dbReference type="PANTHER" id="PTHR31218">
    <property type="entry name" value="WAT1-RELATED PROTEIN"/>
    <property type="match status" value="1"/>
</dbReference>
<feature type="transmembrane region" description="Helical" evidence="6">
    <location>
        <begin position="305"/>
        <end position="323"/>
    </location>
</feature>
<evidence type="ECO:0000259" key="7">
    <source>
        <dbReference type="Pfam" id="PF00892"/>
    </source>
</evidence>
<dbReference type="GO" id="GO:0016020">
    <property type="term" value="C:membrane"/>
    <property type="evidence" value="ECO:0007669"/>
    <property type="project" value="UniProtKB-SubCell"/>
</dbReference>
<evidence type="ECO:0000313" key="9">
    <source>
        <dbReference type="Proteomes" id="UP000796880"/>
    </source>
</evidence>
<dbReference type="OrthoDB" id="1728340at2759"/>
<keyword evidence="5 6" id="KW-0472">Membrane</keyword>
<proteinExistence type="inferred from homology"/>
<feature type="transmembrane region" description="Helical" evidence="6">
    <location>
        <begin position="5"/>
        <end position="23"/>
    </location>
</feature>
<evidence type="ECO:0000256" key="2">
    <source>
        <dbReference type="ARBA" id="ARBA00007635"/>
    </source>
</evidence>
<evidence type="ECO:0000256" key="4">
    <source>
        <dbReference type="ARBA" id="ARBA00022989"/>
    </source>
</evidence>
<dbReference type="InterPro" id="IPR037185">
    <property type="entry name" value="EmrE-like"/>
</dbReference>
<gene>
    <name evidence="8" type="ORF">FNV43_RR26040</name>
</gene>
<organism evidence="8 9">
    <name type="scientific">Rhamnella rubrinervis</name>
    <dbReference type="NCBI Taxonomy" id="2594499"/>
    <lineage>
        <taxon>Eukaryota</taxon>
        <taxon>Viridiplantae</taxon>
        <taxon>Streptophyta</taxon>
        <taxon>Embryophyta</taxon>
        <taxon>Tracheophyta</taxon>
        <taxon>Spermatophyta</taxon>
        <taxon>Magnoliopsida</taxon>
        <taxon>eudicotyledons</taxon>
        <taxon>Gunneridae</taxon>
        <taxon>Pentapetalae</taxon>
        <taxon>rosids</taxon>
        <taxon>fabids</taxon>
        <taxon>Rosales</taxon>
        <taxon>Rhamnaceae</taxon>
        <taxon>rhamnoid group</taxon>
        <taxon>Rhamneae</taxon>
        <taxon>Rhamnella</taxon>
    </lineage>
</organism>
<sequence>MIRLGITAIMVMMESLDVVLYTLTKAATNTGMSDYVYVSYSNALGLIFFLLPSSFFYYRGDRTYPPLTRLVMAKLFVVGFLSCSAQILKYVGLGLSSPILATAISDLTPAFVFITAVISRMEVLDLRMKSSRAKSIGTIISIAGALIVTLYKGLPIVATSPAPYWPSIFLKELPLSLSISNWVIGGFLLLVQSFSLAIVYVVRAWVIRDYPAELMASLISCIFVTIISTAVALIAERSDPSAWKLKSNTELIAIGFNAAFAVGLRTAVHFWAIRKKGPVFVAMFKPLRIVLALFMGLIFLSETIYLGRVIGGVIISIGFYTVIWGKAREDKVVEYLGQPAPAEGDRTYPPLTHALLSLKLFVVGFLSCSGQILKYVGLGLSSPTLATAIPDLNPAFEFITAVISRGVILVQSFLLAILYVVRAWVIIREYPAEFMASLISCI</sequence>
<feature type="transmembrane region" description="Helical" evidence="6">
    <location>
        <begin position="398"/>
        <end position="421"/>
    </location>
</feature>
<evidence type="ECO:0000256" key="6">
    <source>
        <dbReference type="SAM" id="Phobius"/>
    </source>
</evidence>
<dbReference type="InterPro" id="IPR000620">
    <property type="entry name" value="EamA_dom"/>
</dbReference>